<dbReference type="KEGG" id="axl:AXY_18860"/>
<dbReference type="Proteomes" id="UP000006294">
    <property type="component" value="Chromosome"/>
</dbReference>
<feature type="coiled-coil region" evidence="1">
    <location>
        <begin position="138"/>
        <end position="165"/>
    </location>
</feature>
<keyword evidence="1" id="KW-0175">Coiled coil</keyword>
<dbReference type="OrthoDB" id="7061864at2"/>
<name>K0J7V3_AMPXN</name>
<accession>K0J7V3</accession>
<protein>
    <submittedName>
        <fullName evidence="2">Uncharacterized protein</fullName>
    </submittedName>
</protein>
<sequence>MGEKKNFEIANNEYNEKFYQMKTDETLKNIEDYSIYLVSYVELLSKTMEDKNYLTENTLLNYRGIALTFSSPIEKLINSNHKLENKFTQDEIAAKRGVLIQYWTNLGSLLESSLQMFLAVYHEDYLNSFWGSWNNNSIKQVEEAIKLFNDDLKKIVKNNQNLKIEGLTGKNRKSLIKSIKDFIKKKKEIPSINKIMLSELIDFYVANKVIFKHFNQAELEVIRNYRNNVHLFGDKMIGSYDEINKFSKEVLSLLISMINQLPPLPEEIIIKESFCMEQDRLMKQIQDWKDK</sequence>
<gene>
    <name evidence="2" type="ordered locus">AXY_18860</name>
</gene>
<evidence type="ECO:0000313" key="2">
    <source>
        <dbReference type="EMBL" id="BAM48018.1"/>
    </source>
</evidence>
<reference evidence="2 3" key="1">
    <citation type="submission" date="2011-01" db="EMBL/GenBank/DDBJ databases">
        <title>Whole genome sequence of Amphibacillus xylinus NBRC 15112.</title>
        <authorList>
            <person name="Nakazawa H."/>
            <person name="Katano Y."/>
            <person name="Nakamura S."/>
            <person name="Sasagawa M."/>
            <person name="Fukada J."/>
            <person name="Arai T."/>
            <person name="Sasakura N."/>
            <person name="Mochizuki D."/>
            <person name="Hosoyama A."/>
            <person name="Harada K."/>
            <person name="Horikawa H."/>
            <person name="Kato Y."/>
            <person name="Harada T."/>
            <person name="Sasaki K."/>
            <person name="Sekiguchi M."/>
            <person name="Hodoyama M."/>
            <person name="Nishiko R."/>
            <person name="Narita H."/>
            <person name="Hanamaki A."/>
            <person name="Hata C."/>
            <person name="Konno Y."/>
            <person name="Niimura Y."/>
            <person name="Yamazaki S."/>
            <person name="Fujita N."/>
        </authorList>
    </citation>
    <scope>NUCLEOTIDE SEQUENCE [LARGE SCALE GENOMIC DNA]</scope>
    <source>
        <strain evidence="3">ATCC 51415 / DSM 6626 / JCM 7361 / LMG 17667 / NBRC 15112 / Ep01</strain>
    </source>
</reference>
<proteinExistence type="predicted"/>
<evidence type="ECO:0000313" key="3">
    <source>
        <dbReference type="Proteomes" id="UP000006294"/>
    </source>
</evidence>
<dbReference type="EMBL" id="AP012050">
    <property type="protein sequence ID" value="BAM48018.1"/>
    <property type="molecule type" value="Genomic_DNA"/>
</dbReference>
<evidence type="ECO:0000256" key="1">
    <source>
        <dbReference type="SAM" id="Coils"/>
    </source>
</evidence>
<dbReference type="HOGENOM" id="CLU_955262_0_0_9"/>
<organism evidence="2 3">
    <name type="scientific">Amphibacillus xylanus (strain ATCC 51415 / DSM 6626 / JCM 7361 / LMG 17667 / NBRC 15112 / Ep01)</name>
    <dbReference type="NCBI Taxonomy" id="698758"/>
    <lineage>
        <taxon>Bacteria</taxon>
        <taxon>Bacillati</taxon>
        <taxon>Bacillota</taxon>
        <taxon>Bacilli</taxon>
        <taxon>Bacillales</taxon>
        <taxon>Bacillaceae</taxon>
        <taxon>Amphibacillus</taxon>
    </lineage>
</organism>
<dbReference type="AlphaFoldDB" id="K0J7V3"/>
<keyword evidence="3" id="KW-1185">Reference proteome</keyword>
<dbReference type="RefSeq" id="WP_015010605.1">
    <property type="nucleotide sequence ID" value="NC_018704.1"/>
</dbReference>